<gene>
    <name evidence="2" type="ORF">EYC80_006948</name>
</gene>
<feature type="chain" id="PRO_5025061420" evidence="1">
    <location>
        <begin position="18"/>
        <end position="181"/>
    </location>
</feature>
<feature type="signal peptide" evidence="1">
    <location>
        <begin position="1"/>
        <end position="17"/>
    </location>
</feature>
<accession>A0A5N6JZW2</accession>
<evidence type="ECO:0000313" key="3">
    <source>
        <dbReference type="Proteomes" id="UP000326757"/>
    </source>
</evidence>
<dbReference type="Proteomes" id="UP000326757">
    <property type="component" value="Unassembled WGS sequence"/>
</dbReference>
<proteinExistence type="predicted"/>
<evidence type="ECO:0000256" key="1">
    <source>
        <dbReference type="SAM" id="SignalP"/>
    </source>
</evidence>
<keyword evidence="1" id="KW-0732">Signal</keyword>
<organism evidence="2 3">
    <name type="scientific">Monilinia laxa</name>
    <name type="common">Brown rot fungus</name>
    <name type="synonym">Sclerotinia laxa</name>
    <dbReference type="NCBI Taxonomy" id="61186"/>
    <lineage>
        <taxon>Eukaryota</taxon>
        <taxon>Fungi</taxon>
        <taxon>Dikarya</taxon>
        <taxon>Ascomycota</taxon>
        <taxon>Pezizomycotina</taxon>
        <taxon>Leotiomycetes</taxon>
        <taxon>Helotiales</taxon>
        <taxon>Sclerotiniaceae</taxon>
        <taxon>Monilinia</taxon>
    </lineage>
</organism>
<name>A0A5N6JZW2_MONLA</name>
<protein>
    <submittedName>
        <fullName evidence="2">Uncharacterized protein</fullName>
    </submittedName>
</protein>
<reference evidence="2 3" key="1">
    <citation type="submission" date="2019-06" db="EMBL/GenBank/DDBJ databases">
        <title>Genome Sequence of the Brown Rot Fungal Pathogen Monilinia laxa.</title>
        <authorList>
            <person name="De Miccolis Angelini R.M."/>
            <person name="Landi L."/>
            <person name="Abate D."/>
            <person name="Pollastro S."/>
            <person name="Romanazzi G."/>
            <person name="Faretra F."/>
        </authorList>
    </citation>
    <scope>NUCLEOTIDE SEQUENCE [LARGE SCALE GENOMIC DNA]</scope>
    <source>
        <strain evidence="2 3">Mlax316</strain>
    </source>
</reference>
<keyword evidence="3" id="KW-1185">Reference proteome</keyword>
<sequence length="181" mass="19707">MWQTHFIFLAPKPRLLAASLFIASHVNRTKHHPISPQRHMRLHQMASGFPARALPAAQSVGKYHTQLTSAQPAISPTATITKDPQCPTSTLPSFLSPSPQADQTWSEVAGCFMHIAAYDFRLSLILTQDASHTSTAQTADLTTTHHQGSAGLCSPLTKRAVIMTQLVIKLTPLPSLAVRRA</sequence>
<evidence type="ECO:0000313" key="2">
    <source>
        <dbReference type="EMBL" id="KAB8294999.1"/>
    </source>
</evidence>
<dbReference type="EMBL" id="VIGI01000010">
    <property type="protein sequence ID" value="KAB8294999.1"/>
    <property type="molecule type" value="Genomic_DNA"/>
</dbReference>
<dbReference type="AlphaFoldDB" id="A0A5N6JZW2"/>
<comment type="caution">
    <text evidence="2">The sequence shown here is derived from an EMBL/GenBank/DDBJ whole genome shotgun (WGS) entry which is preliminary data.</text>
</comment>